<dbReference type="InterPro" id="IPR001048">
    <property type="entry name" value="Asp/Glu/Uridylate_kinase"/>
</dbReference>
<feature type="binding site" evidence="8">
    <location>
        <position position="119"/>
    </location>
    <ligand>
        <name>substrate</name>
    </ligand>
</feature>
<comment type="caution">
    <text evidence="13">The sequence shown here is derived from an EMBL/GenBank/DDBJ whole genome shotgun (WGS) entry which is preliminary data.</text>
</comment>
<dbReference type="PIRSF" id="PIRSF000726">
    <property type="entry name" value="Asp_kin"/>
    <property type="match status" value="1"/>
</dbReference>
<feature type="binding site" evidence="8">
    <location>
        <position position="229"/>
    </location>
    <ligand>
        <name>ATP</name>
        <dbReference type="ChEBI" id="CHEBI:30616"/>
    </ligand>
</feature>
<feature type="domain" description="Aspartate/glutamate/uridylate kinase" evidence="11">
    <location>
        <begin position="2"/>
        <end position="275"/>
    </location>
</feature>
<comment type="catalytic activity">
    <reaction evidence="7 9">
        <text>L-aspartate + ATP = 4-phospho-L-aspartate + ADP</text>
        <dbReference type="Rhea" id="RHEA:23776"/>
        <dbReference type="ChEBI" id="CHEBI:29991"/>
        <dbReference type="ChEBI" id="CHEBI:30616"/>
        <dbReference type="ChEBI" id="CHEBI:57535"/>
        <dbReference type="ChEBI" id="CHEBI:456216"/>
        <dbReference type="EC" id="2.7.2.4"/>
    </reaction>
</comment>
<gene>
    <name evidence="13" type="ORF">FVR03_06260</name>
</gene>
<feature type="binding site" evidence="8">
    <location>
        <begin position="218"/>
        <end position="219"/>
    </location>
    <ligand>
        <name>ATP</name>
        <dbReference type="ChEBI" id="CHEBI:30616"/>
    </ligand>
</feature>
<proteinExistence type="inferred from homology"/>
<keyword evidence="4 8" id="KW-0547">Nucleotide-binding</keyword>
<protein>
    <recommendedName>
        <fullName evidence="9">Aspartokinase</fullName>
        <ecNumber evidence="9">2.7.2.4</ecNumber>
    </recommendedName>
</protein>
<dbReference type="InterPro" id="IPR045865">
    <property type="entry name" value="ACT-like_dom_sf"/>
</dbReference>
<keyword evidence="6 8" id="KW-0067">ATP-binding</keyword>
<comment type="pathway">
    <text evidence="1 10">Amino-acid biosynthesis; L-lysine biosynthesis via DAP pathway; (S)-tetrahydrodipicolinate from L-aspartate: step 1/4.</text>
</comment>
<evidence type="ECO:0000313" key="14">
    <source>
        <dbReference type="Proteomes" id="UP000321926"/>
    </source>
</evidence>
<evidence type="ECO:0000256" key="5">
    <source>
        <dbReference type="ARBA" id="ARBA00022777"/>
    </source>
</evidence>
<dbReference type="PANTHER" id="PTHR21499:SF59">
    <property type="entry name" value="ASPARTOKINASE"/>
    <property type="match status" value="1"/>
</dbReference>
<evidence type="ECO:0000259" key="12">
    <source>
        <dbReference type="Pfam" id="PF22468"/>
    </source>
</evidence>
<dbReference type="InterPro" id="IPR005260">
    <property type="entry name" value="Asp_kin_monofn"/>
</dbReference>
<dbReference type="NCBIfam" id="TIGR00657">
    <property type="entry name" value="asp_kinases"/>
    <property type="match status" value="1"/>
</dbReference>
<dbReference type="Pfam" id="PF00696">
    <property type="entry name" value="AA_kinase"/>
    <property type="match status" value="1"/>
</dbReference>
<dbReference type="InterPro" id="IPR018042">
    <property type="entry name" value="Aspartate_kinase_CS"/>
</dbReference>
<dbReference type="UniPathway" id="UPA00034">
    <property type="reaction ID" value="UER00015"/>
</dbReference>
<dbReference type="OrthoDB" id="9799110at2"/>
<name>A0A5C8KA35_9BACT</name>
<evidence type="ECO:0000313" key="13">
    <source>
        <dbReference type="EMBL" id="TXK49693.1"/>
    </source>
</evidence>
<evidence type="ECO:0000256" key="7">
    <source>
        <dbReference type="ARBA" id="ARBA00047872"/>
    </source>
</evidence>
<dbReference type="Pfam" id="PF22468">
    <property type="entry name" value="ACT_9"/>
    <property type="match status" value="1"/>
</dbReference>
<sequence length="443" mass="48988">MKILKFGGTSVGSAERMKAVMGLINDGEPKIVVLSAMSGTTNNLVQIAEQLHQNNNEDAIALIEALYEKYKQVVDSLYATDSKKKQALELIATHFEYIKAFTQDLFTVHEERAILAQGELLSTALFQFFLEEQGVESVLLSALNFMKIDENEEPDADYIAKNIKTELEKFPGIQLFITQGYICRNAFGEIDNLKRGGSDYSASLIGAAIEASEIQIWTDIDGMHNNDPRVVKNTYPIAELSFDEAAELAYFGAKILHPSSVLPAKQKNIPVKLLNTMQPEAKGTTISARTEGGSIKAVAAKDDIIAIKIKSGRMLLAYGFLRSVFEVFERYKTPIDMITTSEVAVSLTIDNPKYLNEIVAELMEFGQVDVDQQQTIVCVVGDFISQRSGTSLKIFQALQDIPLRMISYGGSRNNISLLINTTDKVQALTLLNENIFERSTANA</sequence>
<evidence type="ECO:0000256" key="1">
    <source>
        <dbReference type="ARBA" id="ARBA00004766"/>
    </source>
</evidence>
<dbReference type="GO" id="GO:0009089">
    <property type="term" value="P:lysine biosynthetic process via diaminopimelate"/>
    <property type="evidence" value="ECO:0007669"/>
    <property type="project" value="UniProtKB-UniPathway"/>
</dbReference>
<keyword evidence="14" id="KW-1185">Reference proteome</keyword>
<dbReference type="PROSITE" id="PS00324">
    <property type="entry name" value="ASPARTOKINASE"/>
    <property type="match status" value="1"/>
</dbReference>
<dbReference type="GO" id="GO:0005524">
    <property type="term" value="F:ATP binding"/>
    <property type="evidence" value="ECO:0007669"/>
    <property type="project" value="UniProtKB-KW"/>
</dbReference>
<feature type="domain" description="Aspartokinase ACT" evidence="12">
    <location>
        <begin position="377"/>
        <end position="433"/>
    </location>
</feature>
<dbReference type="CDD" id="cd04912">
    <property type="entry name" value="ACT_AKiii-LysC-EC-like_1"/>
    <property type="match status" value="1"/>
</dbReference>
<comment type="similarity">
    <text evidence="2 9">Belongs to the aspartokinase family.</text>
</comment>
<dbReference type="GO" id="GO:0005829">
    <property type="term" value="C:cytosol"/>
    <property type="evidence" value="ECO:0007669"/>
    <property type="project" value="TreeGrafter"/>
</dbReference>
<comment type="pathway">
    <text evidence="10">Amino-acid biosynthesis; L-threonine biosynthesis; L-threonine from L-aspartate: step 1/5.</text>
</comment>
<dbReference type="EMBL" id="VRTY01000016">
    <property type="protein sequence ID" value="TXK49693.1"/>
    <property type="molecule type" value="Genomic_DNA"/>
</dbReference>
<dbReference type="Gene3D" id="3.40.1160.10">
    <property type="entry name" value="Acetylglutamate kinase-like"/>
    <property type="match status" value="1"/>
</dbReference>
<dbReference type="SUPFAM" id="SSF53633">
    <property type="entry name" value="Carbamate kinase-like"/>
    <property type="match status" value="1"/>
</dbReference>
<dbReference type="InterPro" id="IPR036393">
    <property type="entry name" value="AceGlu_kinase-like_sf"/>
</dbReference>
<dbReference type="GO" id="GO:0009090">
    <property type="term" value="P:homoserine biosynthetic process"/>
    <property type="evidence" value="ECO:0007669"/>
    <property type="project" value="TreeGrafter"/>
</dbReference>
<dbReference type="EC" id="2.7.2.4" evidence="9"/>
<evidence type="ECO:0000256" key="8">
    <source>
        <dbReference type="PIRSR" id="PIRSR000726-1"/>
    </source>
</evidence>
<evidence type="ECO:0000256" key="2">
    <source>
        <dbReference type="ARBA" id="ARBA00010122"/>
    </source>
</evidence>
<evidence type="ECO:0000256" key="3">
    <source>
        <dbReference type="ARBA" id="ARBA00022679"/>
    </source>
</evidence>
<reference evidence="13 14" key="1">
    <citation type="submission" date="2019-08" db="EMBL/GenBank/DDBJ databases">
        <authorList>
            <person name="Shi S."/>
        </authorList>
    </citation>
    <scope>NUCLEOTIDE SEQUENCE [LARGE SCALE GENOMIC DNA]</scope>
    <source>
        <strain evidence="13 14">GY10130</strain>
    </source>
</reference>
<keyword evidence="5 9" id="KW-0418">Kinase</keyword>
<dbReference type="Gene3D" id="3.30.70.260">
    <property type="match status" value="2"/>
</dbReference>
<feature type="binding site" evidence="8">
    <location>
        <begin position="5"/>
        <end position="8"/>
    </location>
    <ligand>
        <name>ATP</name>
        <dbReference type="ChEBI" id="CHEBI:30616"/>
    </ligand>
</feature>
<evidence type="ECO:0000256" key="4">
    <source>
        <dbReference type="ARBA" id="ARBA00022741"/>
    </source>
</evidence>
<dbReference type="InterPro" id="IPR001341">
    <property type="entry name" value="Asp_kinase"/>
</dbReference>
<keyword evidence="3 9" id="KW-0808">Transferase</keyword>
<dbReference type="SUPFAM" id="SSF55021">
    <property type="entry name" value="ACT-like"/>
    <property type="match status" value="2"/>
</dbReference>
<accession>A0A5C8KA35</accession>
<dbReference type="GO" id="GO:0004072">
    <property type="term" value="F:aspartate kinase activity"/>
    <property type="evidence" value="ECO:0007669"/>
    <property type="project" value="UniProtKB-EC"/>
</dbReference>
<dbReference type="UniPathway" id="UPA00050">
    <property type="reaction ID" value="UER00461"/>
</dbReference>
<evidence type="ECO:0000256" key="9">
    <source>
        <dbReference type="RuleBase" id="RU003448"/>
    </source>
</evidence>
<organism evidence="13 14">
    <name type="scientific">Pontibacter qinzhouensis</name>
    <dbReference type="NCBI Taxonomy" id="2603253"/>
    <lineage>
        <taxon>Bacteria</taxon>
        <taxon>Pseudomonadati</taxon>
        <taxon>Bacteroidota</taxon>
        <taxon>Cytophagia</taxon>
        <taxon>Cytophagales</taxon>
        <taxon>Hymenobacteraceae</taxon>
        <taxon>Pontibacter</taxon>
    </lineage>
</organism>
<dbReference type="Proteomes" id="UP000321926">
    <property type="component" value="Unassembled WGS sequence"/>
</dbReference>
<dbReference type="InterPro" id="IPR054352">
    <property type="entry name" value="ACT_Aspartokinase"/>
</dbReference>
<dbReference type="CDD" id="cd04243">
    <property type="entry name" value="AAK_AK-HSDH-like"/>
    <property type="match status" value="1"/>
</dbReference>
<comment type="pathway">
    <text evidence="10">Amino-acid biosynthesis; L-methionine biosynthesis via de novo pathway; L-homoserine from L-aspartate: step 1/3.</text>
</comment>
<dbReference type="AlphaFoldDB" id="A0A5C8KA35"/>
<keyword evidence="10" id="KW-0028">Amino-acid biosynthesis</keyword>
<dbReference type="GO" id="GO:0009088">
    <property type="term" value="P:threonine biosynthetic process"/>
    <property type="evidence" value="ECO:0007669"/>
    <property type="project" value="UniProtKB-UniPathway"/>
</dbReference>
<dbReference type="RefSeq" id="WP_147920879.1">
    <property type="nucleotide sequence ID" value="NZ_VRTY01000016.1"/>
</dbReference>
<feature type="binding site" evidence="8">
    <location>
        <position position="41"/>
    </location>
    <ligand>
        <name>substrate</name>
    </ligand>
</feature>
<evidence type="ECO:0000256" key="6">
    <source>
        <dbReference type="ARBA" id="ARBA00022840"/>
    </source>
</evidence>
<evidence type="ECO:0000256" key="10">
    <source>
        <dbReference type="RuleBase" id="RU004249"/>
    </source>
</evidence>
<evidence type="ECO:0000259" key="11">
    <source>
        <dbReference type="Pfam" id="PF00696"/>
    </source>
</evidence>
<dbReference type="PANTHER" id="PTHR21499">
    <property type="entry name" value="ASPARTATE KINASE"/>
    <property type="match status" value="1"/>
</dbReference>
<dbReference type="UniPathway" id="UPA00051">
    <property type="reaction ID" value="UER00462"/>
</dbReference>